<dbReference type="EMBL" id="CASHSV030000823">
    <property type="protein sequence ID" value="CAJ2676503.1"/>
    <property type="molecule type" value="Genomic_DNA"/>
</dbReference>
<dbReference type="Proteomes" id="UP001177021">
    <property type="component" value="Unassembled WGS sequence"/>
</dbReference>
<name>A0ACB0M7A9_TRIPR</name>
<reference evidence="1" key="1">
    <citation type="submission" date="2023-10" db="EMBL/GenBank/DDBJ databases">
        <authorList>
            <person name="Rodriguez Cubillos JULIANA M."/>
            <person name="De Vega J."/>
        </authorList>
    </citation>
    <scope>NUCLEOTIDE SEQUENCE</scope>
</reference>
<evidence type="ECO:0000313" key="1">
    <source>
        <dbReference type="EMBL" id="CAJ2676503.1"/>
    </source>
</evidence>
<proteinExistence type="predicted"/>
<comment type="caution">
    <text evidence="1">The sequence shown here is derived from an EMBL/GenBank/DDBJ whole genome shotgun (WGS) entry which is preliminary data.</text>
</comment>
<keyword evidence="2" id="KW-1185">Reference proteome</keyword>
<sequence length="362" mass="40787">MEAFTLLKYWKPTQETLQPTTLPEIATTEEEEDIQITTDEEEEEEDEPYFDLHFTVPEEEDEEQEQPEEELVEANESDSEFRFTISPATNEKVQLELDSSQPNSKPQFTASFLKSATKFRVFMLGLNKSKSSTAQNPNQQQPELQKKKLFTVKFKVDEVPFVSFFTRDNSSKGKTATDDKVSSKEKKHDNTEEESQLHSPSSEDKMSFSKEVMQKYLKKVKPLYVKVSRKYAEKLRFSGQLNTSPVKKPATEKVETEVDTTKNGGKDVKCQKQGTLPLPAGLRVVCKRLGKSRSASSATPSPDATTVSSSSRRRDDSIVQQQDGIQSAILHCKSSFNASKECGSSSEIETMKKSCLQNELGS</sequence>
<accession>A0ACB0M7A9</accession>
<gene>
    <name evidence="1" type="ORF">MILVUS5_LOCUS39234</name>
</gene>
<protein>
    <submittedName>
        <fullName evidence="1">Uncharacterized protein</fullName>
    </submittedName>
</protein>
<evidence type="ECO:0000313" key="2">
    <source>
        <dbReference type="Proteomes" id="UP001177021"/>
    </source>
</evidence>
<organism evidence="1 2">
    <name type="scientific">Trifolium pratense</name>
    <name type="common">Red clover</name>
    <dbReference type="NCBI Taxonomy" id="57577"/>
    <lineage>
        <taxon>Eukaryota</taxon>
        <taxon>Viridiplantae</taxon>
        <taxon>Streptophyta</taxon>
        <taxon>Embryophyta</taxon>
        <taxon>Tracheophyta</taxon>
        <taxon>Spermatophyta</taxon>
        <taxon>Magnoliopsida</taxon>
        <taxon>eudicotyledons</taxon>
        <taxon>Gunneridae</taxon>
        <taxon>Pentapetalae</taxon>
        <taxon>rosids</taxon>
        <taxon>fabids</taxon>
        <taxon>Fabales</taxon>
        <taxon>Fabaceae</taxon>
        <taxon>Papilionoideae</taxon>
        <taxon>50 kb inversion clade</taxon>
        <taxon>NPAAA clade</taxon>
        <taxon>Hologalegina</taxon>
        <taxon>IRL clade</taxon>
        <taxon>Trifolieae</taxon>
        <taxon>Trifolium</taxon>
    </lineage>
</organism>